<reference evidence="6 7" key="1">
    <citation type="journal article" date="2019" name="Int. J. Syst. Evol. Microbiol.">
        <title>The Global Catalogue of Microorganisms (GCM) 10K type strain sequencing project: providing services to taxonomists for standard genome sequencing and annotation.</title>
        <authorList>
            <consortium name="The Broad Institute Genomics Platform"/>
            <consortium name="The Broad Institute Genome Sequencing Center for Infectious Disease"/>
            <person name="Wu L."/>
            <person name="Ma J."/>
        </authorList>
    </citation>
    <scope>NUCLEOTIDE SEQUENCE [LARGE SCALE GENOMIC DNA]</scope>
    <source>
        <strain evidence="6 7">JCM 16374</strain>
    </source>
</reference>
<dbReference type="InterPro" id="IPR000873">
    <property type="entry name" value="AMP-dep_synth/lig_dom"/>
</dbReference>
<dbReference type="SMART" id="SM00823">
    <property type="entry name" value="PKS_PP"/>
    <property type="match status" value="1"/>
</dbReference>
<comment type="caution">
    <text evidence="6">The sequence shown here is derived from an EMBL/GenBank/DDBJ whole genome shotgun (WGS) entry which is preliminary data.</text>
</comment>
<dbReference type="EMBL" id="BAAARK010000043">
    <property type="protein sequence ID" value="GAA2688088.1"/>
    <property type="molecule type" value="Genomic_DNA"/>
</dbReference>
<dbReference type="NCBIfam" id="TIGR01733">
    <property type="entry name" value="AA-adenyl-dom"/>
    <property type="match status" value="1"/>
</dbReference>
<dbReference type="PANTHER" id="PTHR45527:SF1">
    <property type="entry name" value="FATTY ACID SYNTHASE"/>
    <property type="match status" value="1"/>
</dbReference>
<feature type="compositionally biased region" description="Basic and acidic residues" evidence="4">
    <location>
        <begin position="20"/>
        <end position="31"/>
    </location>
</feature>
<keyword evidence="3" id="KW-0597">Phosphoprotein</keyword>
<name>A0ABN3SYU2_9ACTN</name>
<dbReference type="InterPro" id="IPR020806">
    <property type="entry name" value="PKS_PP-bd"/>
</dbReference>
<dbReference type="InterPro" id="IPR036736">
    <property type="entry name" value="ACP-like_sf"/>
</dbReference>
<dbReference type="PANTHER" id="PTHR45527">
    <property type="entry name" value="NONRIBOSOMAL PEPTIDE SYNTHETASE"/>
    <property type="match status" value="1"/>
</dbReference>
<organism evidence="6 7">
    <name type="scientific">Streptomyces lunalinharesii</name>
    <dbReference type="NCBI Taxonomy" id="333384"/>
    <lineage>
        <taxon>Bacteria</taxon>
        <taxon>Bacillati</taxon>
        <taxon>Actinomycetota</taxon>
        <taxon>Actinomycetes</taxon>
        <taxon>Kitasatosporales</taxon>
        <taxon>Streptomycetaceae</taxon>
        <taxon>Streptomyces</taxon>
    </lineage>
</organism>
<feature type="region of interest" description="Disordered" evidence="4">
    <location>
        <begin position="1"/>
        <end position="46"/>
    </location>
</feature>
<dbReference type="InterPro" id="IPR045851">
    <property type="entry name" value="AMP-bd_C_sf"/>
</dbReference>
<dbReference type="Gene3D" id="3.40.50.12780">
    <property type="entry name" value="N-terminal domain of ligase-like"/>
    <property type="match status" value="1"/>
</dbReference>
<evidence type="ECO:0000313" key="6">
    <source>
        <dbReference type="EMBL" id="GAA2688088.1"/>
    </source>
</evidence>
<dbReference type="Gene3D" id="3.30.559.30">
    <property type="entry name" value="Nonribosomal peptide synthetase, condensation domain"/>
    <property type="match status" value="1"/>
</dbReference>
<evidence type="ECO:0000313" key="7">
    <source>
        <dbReference type="Proteomes" id="UP001500994"/>
    </source>
</evidence>
<dbReference type="InterPro" id="IPR010071">
    <property type="entry name" value="AA_adenyl_dom"/>
</dbReference>
<dbReference type="Gene3D" id="3.30.300.30">
    <property type="match status" value="1"/>
</dbReference>
<dbReference type="Pfam" id="PF00501">
    <property type="entry name" value="AMP-binding"/>
    <property type="match status" value="1"/>
</dbReference>
<keyword evidence="2" id="KW-0596">Phosphopantetheine</keyword>
<dbReference type="SUPFAM" id="SSF47336">
    <property type="entry name" value="ACP-like"/>
    <property type="match status" value="1"/>
</dbReference>
<accession>A0ABN3SYU2</accession>
<dbReference type="Gene3D" id="3.30.559.10">
    <property type="entry name" value="Chloramphenicol acetyltransferase-like domain"/>
    <property type="match status" value="1"/>
</dbReference>
<dbReference type="Pfam" id="PF00550">
    <property type="entry name" value="PP-binding"/>
    <property type="match status" value="1"/>
</dbReference>
<dbReference type="InterPro" id="IPR020845">
    <property type="entry name" value="AMP-binding_CS"/>
</dbReference>
<dbReference type="PROSITE" id="PS00455">
    <property type="entry name" value="AMP_BINDING"/>
    <property type="match status" value="1"/>
</dbReference>
<dbReference type="SUPFAM" id="SSF56801">
    <property type="entry name" value="Acetyl-CoA synthetase-like"/>
    <property type="match status" value="1"/>
</dbReference>
<evidence type="ECO:0000256" key="2">
    <source>
        <dbReference type="ARBA" id="ARBA00022450"/>
    </source>
</evidence>
<dbReference type="Gene3D" id="1.10.1200.10">
    <property type="entry name" value="ACP-like"/>
    <property type="match status" value="1"/>
</dbReference>
<proteinExistence type="predicted"/>
<dbReference type="InterPro" id="IPR023213">
    <property type="entry name" value="CAT-like_dom_sf"/>
</dbReference>
<feature type="domain" description="Carrier" evidence="5">
    <location>
        <begin position="553"/>
        <end position="628"/>
    </location>
</feature>
<dbReference type="PROSITE" id="PS50075">
    <property type="entry name" value="CARRIER"/>
    <property type="match status" value="1"/>
</dbReference>
<keyword evidence="7" id="KW-1185">Reference proteome</keyword>
<comment type="cofactor">
    <cofactor evidence="1">
        <name>pantetheine 4'-phosphate</name>
        <dbReference type="ChEBI" id="CHEBI:47942"/>
    </cofactor>
</comment>
<evidence type="ECO:0000256" key="3">
    <source>
        <dbReference type="ARBA" id="ARBA00022553"/>
    </source>
</evidence>
<dbReference type="Pfam" id="PF00668">
    <property type="entry name" value="Condensation"/>
    <property type="match status" value="1"/>
</dbReference>
<dbReference type="InterPro" id="IPR042099">
    <property type="entry name" value="ANL_N_sf"/>
</dbReference>
<dbReference type="Proteomes" id="UP001500994">
    <property type="component" value="Unassembled WGS sequence"/>
</dbReference>
<dbReference type="InterPro" id="IPR001242">
    <property type="entry name" value="Condensation_dom"/>
</dbReference>
<gene>
    <name evidence="6" type="ORF">GCM10009864_72440</name>
</gene>
<dbReference type="InterPro" id="IPR009081">
    <property type="entry name" value="PP-bd_ACP"/>
</dbReference>
<evidence type="ECO:0000256" key="4">
    <source>
        <dbReference type="SAM" id="MobiDB-lite"/>
    </source>
</evidence>
<protein>
    <recommendedName>
        <fullName evidence="5">Carrier domain-containing protein</fullName>
    </recommendedName>
</protein>
<evidence type="ECO:0000259" key="5">
    <source>
        <dbReference type="PROSITE" id="PS50075"/>
    </source>
</evidence>
<sequence length="1075" mass="113759">MAMSLSKLVGGTGNPGCRVEQGEKDSVRPDPEWTAGPPNIAPGGGLHEAFSRRARERPGAIALVDGDRALTYAELDAVADAWAAGLAAAGVSHGDRVPIQLPRSTELVVALLAVLKAGAAYCLLPPDWPEERTSDVLSALRPPLLVAAADGASAGYTLLVWSPPTSPAVAPVGFQPATVDAAAPCCVFFTSGTTGRPKGVVSPHRATARLFQPGGFARFTGGTVMPLAAPTPWDAFSLELWSVLLNGGCAVIVTDPYLSPTALTEGVSRHGMDTVWCTASLFNLIVDETPDAFNGLRQVLIGGERLSVPHVRRFLRHHPDVVLMNGYGPVECTVFATTHRITEADCDLPGGIPLGRPVPGTQVYVLDSQRECLVGETGEICLGGDGLALEYLGDPALTEEKFPHVRVDGQDTRVYRTGDLGRWGADGLLHLEGRADRQLKIRGHRVEPAEVERQVERLLPAVRHCRVVPRGDAARGERELLAFCIPARPSDPLSGALATLHGALVPYHRLAAAVSVDAFPLTPQGKLDERALLALAPAQAPNMPASRGTRPGTLRDPLLRAVAEGFATLLETNSVPLDVPFVELGGTSLKAGRLCARLSARLARPVPVAWLYEHPSVAGFTARLAAGQPGPDLEESAEAAVSSEVPLSPVQTMQLTRQLLDPTDRTGHCLLTWVVEGELDQSALVAAIAAVHERHEPLRAAYRLDPRPGAHPTDIPPPVLEELPPEPSVDAALASARSLLGGELLPEEGEVWRTVLVPVKAGAPGEPVSILGCVVHHVAFDGWSEGVLADDLATAYESAASSSTGSSALSPQPSMTALSRRAQARRRLAASELHLSRLRAELAGVPPIRWPGAPLPGGPGRIDAARPAPGRIEVVLPPSTLAAVDGAAAATGVTRFVVLLTLWATSLAEVTGQWDFAVGVPVAQRDDPGLEDAIGCHITMLCLRLRDAALQGDRAAIEHTARIVRQALAAQEVPLFDVLDVAAAPGPGQPPLYQTLFAYQDNALPRLALPGARTTFVRQPYLDLPLELHAELWPEADGQLRLEVAFRPDAVAEETARDAVKLFTEHVHHQATGAL</sequence>
<evidence type="ECO:0000256" key="1">
    <source>
        <dbReference type="ARBA" id="ARBA00001957"/>
    </source>
</evidence>
<dbReference type="SUPFAM" id="SSF52777">
    <property type="entry name" value="CoA-dependent acyltransferases"/>
    <property type="match status" value="2"/>
</dbReference>